<evidence type="ECO:0000313" key="1">
    <source>
        <dbReference type="EMBL" id="CUI16015.1"/>
    </source>
</evidence>
<dbReference type="AlphaFoldDB" id="A0A0U5JCA7"/>
<reference evidence="2" key="1">
    <citation type="submission" date="2015-09" db="EMBL/GenBank/DDBJ databases">
        <authorList>
            <person name="Bertelli C."/>
        </authorList>
    </citation>
    <scope>NUCLEOTIDE SEQUENCE [LARGE SCALE GENOMIC DNA]</scope>
    <source>
        <strain evidence="2">KNic</strain>
    </source>
</reference>
<dbReference type="PATRIC" id="fig|389348.3.peg.429"/>
<dbReference type="RefSeq" id="WP_032125001.1">
    <property type="nucleotide sequence ID" value="NZ_LN879502.1"/>
</dbReference>
<protein>
    <submittedName>
        <fullName evidence="1">Uncharacterized protein</fullName>
    </submittedName>
</protein>
<dbReference type="STRING" id="389348.PNK_0381"/>
<accession>A0A0U5JCA7</accession>
<name>A0A0U5JCA7_9BACT</name>
<dbReference type="InParanoid" id="A0A0U5JCA7"/>
<dbReference type="Proteomes" id="UP000069902">
    <property type="component" value="Chromosome cPNK"/>
</dbReference>
<organism evidence="1 2">
    <name type="scientific">Candidatus Protochlamydia naegleriophila</name>
    <dbReference type="NCBI Taxonomy" id="389348"/>
    <lineage>
        <taxon>Bacteria</taxon>
        <taxon>Pseudomonadati</taxon>
        <taxon>Chlamydiota</taxon>
        <taxon>Chlamydiia</taxon>
        <taxon>Parachlamydiales</taxon>
        <taxon>Parachlamydiaceae</taxon>
        <taxon>Candidatus Protochlamydia</taxon>
    </lineage>
</organism>
<keyword evidence="2" id="KW-1185">Reference proteome</keyword>
<gene>
    <name evidence="1" type="ORF">PNK_0381</name>
</gene>
<dbReference type="KEGG" id="pnl:PNK_0381"/>
<evidence type="ECO:0000313" key="2">
    <source>
        <dbReference type="Proteomes" id="UP000069902"/>
    </source>
</evidence>
<dbReference type="EMBL" id="LN879502">
    <property type="protein sequence ID" value="CUI16015.1"/>
    <property type="molecule type" value="Genomic_DNA"/>
</dbReference>
<sequence>MKEKNPIEPLLAQVADLIKRIQEHQGPISDNITPRVLEEIERLENAVALFEEVNQKTLQEADIDIEALRMNASRSAVLSDKDKQVLQRAREIEKDAKSLQFAFSKVIERGKKAAPVQDPLKQQIKERRKRFKPLGGNKNWIPL</sequence>
<proteinExistence type="predicted"/>